<reference evidence="5" key="1">
    <citation type="journal article" date="2020" name="Nat. Commun.">
        <title>Genome assembly of wild tea tree DASZ reveals pedigree and selection history of tea varieties.</title>
        <authorList>
            <person name="Zhang W."/>
            <person name="Zhang Y."/>
            <person name="Qiu H."/>
            <person name="Guo Y."/>
            <person name="Wan H."/>
            <person name="Zhang X."/>
            <person name="Scossa F."/>
            <person name="Alseekh S."/>
            <person name="Zhang Q."/>
            <person name="Wang P."/>
            <person name="Xu L."/>
            <person name="Schmidt M.H."/>
            <person name="Jia X."/>
            <person name="Li D."/>
            <person name="Zhu A."/>
            <person name="Guo F."/>
            <person name="Chen W."/>
            <person name="Ni D."/>
            <person name="Usadel B."/>
            <person name="Fernie A.R."/>
            <person name="Wen W."/>
        </authorList>
    </citation>
    <scope>NUCLEOTIDE SEQUENCE [LARGE SCALE GENOMIC DNA]</scope>
    <source>
        <strain evidence="5">cv. G240</strain>
    </source>
</reference>
<sequence>MNSQDKLDTIEELTICGMENLMEIWPEELEARLRKMNVKLSNGLSSILFPSNSIKGMQNLKVVEVEDCQSIGVAFDLEGLVWEDGISDMALPLLKKVELCHRRKLTHVWKDNSPGIQGSQNLRSLIVNDCDCLRNLFSYSLAKLLVKLREIEVTECDMMESIIGNEPNADDAVITNMIILKLSDLPNLSSFCSEACTFKGSLLKTIEVINCPKIKILPSAFQRKLEQQKADFSTSSQLHLLDGKTTSRHTELPRSSDLQTVLEERARWKKDTRARDPRRVSALQRLAPKTHGSVKTDPYMHLSHFRQVMVVYRRNEALMYILFPSSLGDLGLTWFERLPEGSIASWAQLAEVFVTRFRTNTKTPVEINQPLSIDMGEKETLRSSNSRYWEAFNQIGDCPTNLAIA</sequence>
<evidence type="ECO:0000259" key="3">
    <source>
        <dbReference type="Pfam" id="PF23247"/>
    </source>
</evidence>
<accession>A0A7J7GAE3</accession>
<comment type="caution">
    <text evidence="4">The sequence shown here is derived from an EMBL/GenBank/DDBJ whole genome shotgun (WGS) entry which is preliminary data.</text>
</comment>
<name>A0A7J7GAE3_CAMSI</name>
<dbReference type="PANTHER" id="PTHR33463:SF209">
    <property type="entry name" value="DISEASE RESISTANCE PROTEIN RPS2-LIKE"/>
    <property type="match status" value="1"/>
</dbReference>
<dbReference type="AlphaFoldDB" id="A0A7J7GAE3"/>
<dbReference type="EMBL" id="JACBKZ010000012">
    <property type="protein sequence ID" value="KAF5937722.1"/>
    <property type="molecule type" value="Genomic_DNA"/>
</dbReference>
<organism evidence="4 5">
    <name type="scientific">Camellia sinensis</name>
    <name type="common">Tea plant</name>
    <name type="synonym">Thea sinensis</name>
    <dbReference type="NCBI Taxonomy" id="4442"/>
    <lineage>
        <taxon>Eukaryota</taxon>
        <taxon>Viridiplantae</taxon>
        <taxon>Streptophyta</taxon>
        <taxon>Embryophyta</taxon>
        <taxon>Tracheophyta</taxon>
        <taxon>Spermatophyta</taxon>
        <taxon>Magnoliopsida</taxon>
        <taxon>eudicotyledons</taxon>
        <taxon>Gunneridae</taxon>
        <taxon>Pentapetalae</taxon>
        <taxon>asterids</taxon>
        <taxon>Ericales</taxon>
        <taxon>Theaceae</taxon>
        <taxon>Camellia</taxon>
    </lineage>
</organism>
<keyword evidence="1" id="KW-0611">Plant defense</keyword>
<evidence type="ECO:0000313" key="4">
    <source>
        <dbReference type="EMBL" id="KAF5937722.1"/>
    </source>
</evidence>
<dbReference type="SUPFAM" id="SSF52047">
    <property type="entry name" value="RNI-like"/>
    <property type="match status" value="1"/>
</dbReference>
<feature type="domain" description="Disease resistance protein At4g27190-like leucine-rich repeats" evidence="3">
    <location>
        <begin position="11"/>
        <end position="157"/>
    </location>
</feature>
<gene>
    <name evidence="4" type="ORF">HYC85_025228</name>
</gene>
<evidence type="ECO:0000259" key="2">
    <source>
        <dbReference type="Pfam" id="PF03732"/>
    </source>
</evidence>
<dbReference type="Pfam" id="PF23247">
    <property type="entry name" value="LRR_RPS2"/>
    <property type="match status" value="1"/>
</dbReference>
<reference evidence="4 5" key="2">
    <citation type="submission" date="2020-07" db="EMBL/GenBank/DDBJ databases">
        <title>Genome assembly of wild tea tree DASZ reveals pedigree and selection history of tea varieties.</title>
        <authorList>
            <person name="Zhang W."/>
        </authorList>
    </citation>
    <scope>NUCLEOTIDE SEQUENCE [LARGE SCALE GENOMIC DNA]</scope>
    <source>
        <strain evidence="5">cv. G240</strain>
        <tissue evidence="4">Leaf</tissue>
    </source>
</reference>
<proteinExistence type="predicted"/>
<dbReference type="InterPro" id="IPR057135">
    <property type="entry name" value="At4g27190-like_LRR"/>
</dbReference>
<dbReference type="Pfam" id="PF03732">
    <property type="entry name" value="Retrotrans_gag"/>
    <property type="match status" value="1"/>
</dbReference>
<feature type="domain" description="Retrotransposon gag" evidence="2">
    <location>
        <begin position="322"/>
        <end position="395"/>
    </location>
</feature>
<dbReference type="InterPro" id="IPR032675">
    <property type="entry name" value="LRR_dom_sf"/>
</dbReference>
<protein>
    <recommendedName>
        <fullName evidence="6">Retrotransposon gag domain-containing protein</fullName>
    </recommendedName>
</protein>
<dbReference type="Proteomes" id="UP000593564">
    <property type="component" value="Unassembled WGS sequence"/>
</dbReference>
<dbReference type="Gene3D" id="3.80.10.10">
    <property type="entry name" value="Ribonuclease Inhibitor"/>
    <property type="match status" value="1"/>
</dbReference>
<evidence type="ECO:0008006" key="6">
    <source>
        <dbReference type="Google" id="ProtNLM"/>
    </source>
</evidence>
<dbReference type="PANTHER" id="PTHR33463">
    <property type="entry name" value="NB-ARC DOMAIN-CONTAINING PROTEIN-RELATED"/>
    <property type="match status" value="1"/>
</dbReference>
<evidence type="ECO:0000256" key="1">
    <source>
        <dbReference type="ARBA" id="ARBA00022821"/>
    </source>
</evidence>
<evidence type="ECO:0000313" key="5">
    <source>
        <dbReference type="Proteomes" id="UP000593564"/>
    </source>
</evidence>
<dbReference type="InterPro" id="IPR005162">
    <property type="entry name" value="Retrotrans_gag_dom"/>
</dbReference>
<keyword evidence="5" id="KW-1185">Reference proteome</keyword>
<dbReference type="InterPro" id="IPR050905">
    <property type="entry name" value="Plant_NBS-LRR"/>
</dbReference>